<sequence length="615" mass="68656">MFGVRFGHLWSVSTPNTAPRITCPVVYLERDISLDERVAMYSLADAIFLTPIRDGLNLVPYEYVVSASKNRGQLILSEFTGCSRALSGAVRINPWNREEVAGAIDAVLQNNDEVKQRKHAADYSYVCEHTTATWAFSFLSDLERASEPVRRLTKLGLGFGVGARLLEFEGFQHISADTISKTMRESSQRLVLLDYDGTLTRADQRHERMAHAWAKPSATVMQYLEAIADNPRNFVVIMSGRTKEVLEHAFKDLGKVGLAAEHGFYYRWNSSLPWQESKPNADLSWIEVAHEIMLSYMERTDGSYIERKTAGLVWHYKDADPEFGSWQASEMHDHLESVLSSLGVQVISGNRWVQVRLRDVNKGIMVETILRRYTQPDADTTDTDASADARRPGAEPGRLPDFVLCCGDDRTDEDMFTRIDQSYERCSPEVRSRVFTCVIGVKPSNAHYYIRDYEEMMEILAALAAASVPLRPVRSTTLEDFRLSTATSPLRTDSRPSYSSDRAAYSLSSDDTAAAAAAAAGGGTGAGAGMSRHMGASRHAHLSQYTYLEWCVGAPHRHHTQIVLETVIAGTLLRTPTRESRASRFTQVTSTALARTFMSVIRQSLPRFGLPLDLC</sequence>
<evidence type="ECO:0000313" key="4">
    <source>
        <dbReference type="Proteomes" id="UP000530660"/>
    </source>
</evidence>
<dbReference type="PANTHER" id="PTHR10788">
    <property type="entry name" value="TREHALOSE-6-PHOSPHATE SYNTHASE"/>
    <property type="match status" value="1"/>
</dbReference>
<dbReference type="Pfam" id="PF02358">
    <property type="entry name" value="Trehalose_PPase"/>
    <property type="match status" value="1"/>
</dbReference>
<dbReference type="Pfam" id="PF00982">
    <property type="entry name" value="Glyco_transf_20"/>
    <property type="match status" value="1"/>
</dbReference>
<organism evidence="3 4">
    <name type="scientific">Cyanidiococcus yangmingshanensis</name>
    <dbReference type="NCBI Taxonomy" id="2690220"/>
    <lineage>
        <taxon>Eukaryota</taxon>
        <taxon>Rhodophyta</taxon>
        <taxon>Bangiophyceae</taxon>
        <taxon>Cyanidiales</taxon>
        <taxon>Cyanidiaceae</taxon>
        <taxon>Cyanidiococcus</taxon>
    </lineage>
</organism>
<comment type="similarity">
    <text evidence="2">In the C-terminal section; belongs to the trehalose phosphatase family.</text>
</comment>
<dbReference type="InterPro" id="IPR003337">
    <property type="entry name" value="Trehalose_PPase"/>
</dbReference>
<comment type="caution">
    <text evidence="3">The sequence shown here is derived from an EMBL/GenBank/DDBJ whole genome shotgun (WGS) entry which is preliminary data.</text>
</comment>
<dbReference type="EMBL" id="VWRR01000011">
    <property type="protein sequence ID" value="KAF6002311.1"/>
    <property type="molecule type" value="Genomic_DNA"/>
</dbReference>
<dbReference type="NCBIfam" id="TIGR01484">
    <property type="entry name" value="HAD-SF-IIB"/>
    <property type="match status" value="1"/>
</dbReference>
<dbReference type="OrthoDB" id="755951at2759"/>
<protein>
    <submittedName>
        <fullName evidence="3">Trehalose-6-P synthase/phosphatase complex synthase subunit</fullName>
    </submittedName>
</protein>
<gene>
    <name evidence="3" type="primary">TPS1_2</name>
    <name evidence="3" type="ORF">F1559_004233</name>
</gene>
<dbReference type="PANTHER" id="PTHR10788:SF94">
    <property type="entry name" value="ALPHA,ALPHA-TREHALOSE-PHOSPHATE SYNTHASE [UDP-FORMING] 5"/>
    <property type="match status" value="1"/>
</dbReference>
<comment type="similarity">
    <text evidence="1">In the N-terminal section; belongs to the glycosyltransferase 20 family.</text>
</comment>
<dbReference type="Proteomes" id="UP000530660">
    <property type="component" value="Unassembled WGS sequence"/>
</dbReference>
<name>A0A7J7IJ35_9RHOD</name>
<dbReference type="CDD" id="cd01627">
    <property type="entry name" value="HAD_TPP"/>
    <property type="match status" value="1"/>
</dbReference>
<dbReference type="NCBIfam" id="TIGR00685">
    <property type="entry name" value="T6PP"/>
    <property type="match status" value="1"/>
</dbReference>
<dbReference type="InterPro" id="IPR001830">
    <property type="entry name" value="Glyco_trans_20"/>
</dbReference>
<dbReference type="GO" id="GO:0005992">
    <property type="term" value="P:trehalose biosynthetic process"/>
    <property type="evidence" value="ECO:0007669"/>
    <property type="project" value="InterPro"/>
</dbReference>
<evidence type="ECO:0000313" key="3">
    <source>
        <dbReference type="EMBL" id="KAF6002311.1"/>
    </source>
</evidence>
<evidence type="ECO:0000256" key="1">
    <source>
        <dbReference type="ARBA" id="ARBA00005409"/>
    </source>
</evidence>
<dbReference type="Gene3D" id="3.40.50.2000">
    <property type="entry name" value="Glycogen Phosphorylase B"/>
    <property type="match status" value="1"/>
</dbReference>
<dbReference type="Gene3D" id="3.30.70.1020">
    <property type="entry name" value="Trehalose-6-phosphate phosphatase related protein, domain 2"/>
    <property type="match status" value="1"/>
</dbReference>
<dbReference type="AlphaFoldDB" id="A0A7J7IJ35"/>
<dbReference type="InterPro" id="IPR036412">
    <property type="entry name" value="HAD-like_sf"/>
</dbReference>
<evidence type="ECO:0000256" key="2">
    <source>
        <dbReference type="ARBA" id="ARBA00006330"/>
    </source>
</evidence>
<reference evidence="3 4" key="1">
    <citation type="journal article" date="2020" name="J. Phycol.">
        <title>Comparative genome analysis reveals Cyanidiococcus gen. nov., a new extremophilic red algal genus sister to Cyanidioschyzon (Cyanidioschyzonaceae, Rhodophyta).</title>
        <authorList>
            <person name="Liu S.-L."/>
            <person name="Chiang Y.-R."/>
            <person name="Yoon H.S."/>
            <person name="Fu H.-Y."/>
        </authorList>
    </citation>
    <scope>NUCLEOTIDE SEQUENCE [LARGE SCALE GENOMIC DNA]</scope>
    <source>
        <strain evidence="3 4">THAL066</strain>
    </source>
</reference>
<dbReference type="SUPFAM" id="SSF53756">
    <property type="entry name" value="UDP-Glycosyltransferase/glycogen phosphorylase"/>
    <property type="match status" value="1"/>
</dbReference>
<dbReference type="GO" id="GO:0004805">
    <property type="term" value="F:trehalose-phosphatase activity"/>
    <property type="evidence" value="ECO:0007669"/>
    <property type="project" value="TreeGrafter"/>
</dbReference>
<dbReference type="InterPro" id="IPR006379">
    <property type="entry name" value="HAD-SF_hydro_IIB"/>
</dbReference>
<dbReference type="GO" id="GO:0005829">
    <property type="term" value="C:cytosol"/>
    <property type="evidence" value="ECO:0007669"/>
    <property type="project" value="TreeGrafter"/>
</dbReference>
<dbReference type="Gene3D" id="3.40.50.1000">
    <property type="entry name" value="HAD superfamily/HAD-like"/>
    <property type="match status" value="1"/>
</dbReference>
<proteinExistence type="inferred from homology"/>
<accession>A0A7J7IJ35</accession>
<dbReference type="InterPro" id="IPR023214">
    <property type="entry name" value="HAD_sf"/>
</dbReference>
<dbReference type="FunFam" id="3.40.50.1000:FF:000052">
    <property type="entry name" value="Alpha,alpha-trehalose-phosphate synthase [UDP-forming] 6"/>
    <property type="match status" value="1"/>
</dbReference>
<dbReference type="SUPFAM" id="SSF56784">
    <property type="entry name" value="HAD-like"/>
    <property type="match status" value="1"/>
</dbReference>
<keyword evidence="4" id="KW-1185">Reference proteome</keyword>
<dbReference type="FunFam" id="3.30.70.1020:FF:000001">
    <property type="entry name" value="Alpha,alpha-trehalose-phosphate synthase [UDP-forming] 1"/>
    <property type="match status" value="1"/>
</dbReference>